<evidence type="ECO:0000256" key="1">
    <source>
        <dbReference type="SAM" id="SignalP"/>
    </source>
</evidence>
<feature type="signal peptide" evidence="1">
    <location>
        <begin position="1"/>
        <end position="23"/>
    </location>
</feature>
<accession>A0AAN9FXD7</accession>
<proteinExistence type="predicted"/>
<keyword evidence="3" id="KW-1185">Reference proteome</keyword>
<name>A0AAN9FXD7_CROPI</name>
<feature type="chain" id="PRO_5042916408" evidence="1">
    <location>
        <begin position="24"/>
        <end position="193"/>
    </location>
</feature>
<dbReference type="EMBL" id="JAYWIO010000002">
    <property type="protein sequence ID" value="KAK7281055.1"/>
    <property type="molecule type" value="Genomic_DNA"/>
</dbReference>
<dbReference type="Proteomes" id="UP001372338">
    <property type="component" value="Unassembled WGS sequence"/>
</dbReference>
<sequence>MKLGVWLAISMLSVVVRKNLSSAQFVGWKAFSLKEKLKSLKGALRHWNHLVFGNVDVNIKNCTSEIDALEARAGEVGLSPDELMARCNLMAKLWKSLLDKDSLLREKSRLKWIQDEDVNSSYLHAYLARRRNRNKICALRGHGSWVHGVDAIKDVIKNHFHHHFSEAHIVRPTLDGIGFPQVGGVIGLKIVLP</sequence>
<reference evidence="2 3" key="1">
    <citation type="submission" date="2024-01" db="EMBL/GenBank/DDBJ databases">
        <title>The genomes of 5 underutilized Papilionoideae crops provide insights into root nodulation and disease resistanc.</title>
        <authorList>
            <person name="Yuan L."/>
        </authorList>
    </citation>
    <scope>NUCLEOTIDE SEQUENCE [LARGE SCALE GENOMIC DNA]</scope>
    <source>
        <strain evidence="2">ZHUSHIDOU_FW_LH</strain>
        <tissue evidence="2">Leaf</tissue>
    </source>
</reference>
<keyword evidence="1" id="KW-0732">Signal</keyword>
<gene>
    <name evidence="2" type="ORF">RIF29_08713</name>
</gene>
<comment type="caution">
    <text evidence="2">The sequence shown here is derived from an EMBL/GenBank/DDBJ whole genome shotgun (WGS) entry which is preliminary data.</text>
</comment>
<evidence type="ECO:0000313" key="3">
    <source>
        <dbReference type="Proteomes" id="UP001372338"/>
    </source>
</evidence>
<protein>
    <submittedName>
        <fullName evidence="2">Uncharacterized protein</fullName>
    </submittedName>
</protein>
<dbReference type="AlphaFoldDB" id="A0AAN9FXD7"/>
<organism evidence="2 3">
    <name type="scientific">Crotalaria pallida</name>
    <name type="common">Smooth rattlebox</name>
    <name type="synonym">Crotalaria striata</name>
    <dbReference type="NCBI Taxonomy" id="3830"/>
    <lineage>
        <taxon>Eukaryota</taxon>
        <taxon>Viridiplantae</taxon>
        <taxon>Streptophyta</taxon>
        <taxon>Embryophyta</taxon>
        <taxon>Tracheophyta</taxon>
        <taxon>Spermatophyta</taxon>
        <taxon>Magnoliopsida</taxon>
        <taxon>eudicotyledons</taxon>
        <taxon>Gunneridae</taxon>
        <taxon>Pentapetalae</taxon>
        <taxon>rosids</taxon>
        <taxon>fabids</taxon>
        <taxon>Fabales</taxon>
        <taxon>Fabaceae</taxon>
        <taxon>Papilionoideae</taxon>
        <taxon>50 kb inversion clade</taxon>
        <taxon>genistoids sensu lato</taxon>
        <taxon>core genistoids</taxon>
        <taxon>Crotalarieae</taxon>
        <taxon>Crotalaria</taxon>
    </lineage>
</organism>
<evidence type="ECO:0000313" key="2">
    <source>
        <dbReference type="EMBL" id="KAK7281055.1"/>
    </source>
</evidence>